<accession>A0A2S9EWT6</accession>
<dbReference type="Proteomes" id="UP000238045">
    <property type="component" value="Unassembled WGS sequence"/>
</dbReference>
<name>A0A2S9EWT6_9PSED</name>
<comment type="caution">
    <text evidence="1">The sequence shown here is derived from an EMBL/GenBank/DDBJ whole genome shotgun (WGS) entry which is preliminary data.</text>
</comment>
<dbReference type="AlphaFoldDB" id="A0A2S9EWT6"/>
<gene>
    <name evidence="1" type="ORF">CQZ99_06565</name>
</gene>
<keyword evidence="2" id="KW-1185">Reference proteome</keyword>
<evidence type="ECO:0000313" key="2">
    <source>
        <dbReference type="Proteomes" id="UP000238045"/>
    </source>
</evidence>
<dbReference type="RefSeq" id="WP_105695936.1">
    <property type="nucleotide sequence ID" value="NZ_CP159260.1"/>
</dbReference>
<dbReference type="EMBL" id="PCQL01000005">
    <property type="protein sequence ID" value="PRC21003.1"/>
    <property type="molecule type" value="Genomic_DNA"/>
</dbReference>
<reference evidence="1 2" key="1">
    <citation type="submission" date="2017-09" db="EMBL/GenBank/DDBJ databases">
        <title>Genomic, metabolic, and phenotypic characteristics of bacterial isolates from the natural microbiome of the model nematode Caenorhabditis elegans.</title>
        <authorList>
            <person name="Zimmermann J."/>
            <person name="Obeng N."/>
            <person name="Yang W."/>
            <person name="Obeng O."/>
            <person name="Kissoyan K."/>
            <person name="Pees B."/>
            <person name="Dirksen P."/>
            <person name="Hoppner M."/>
            <person name="Franke A."/>
            <person name="Rosenstiel P."/>
            <person name="Leippe M."/>
            <person name="Dierking K."/>
            <person name="Kaleta C."/>
            <person name="Schulenburg H."/>
        </authorList>
    </citation>
    <scope>NUCLEOTIDE SEQUENCE [LARGE SCALE GENOMIC DNA]</scope>
    <source>
        <strain evidence="1 2">MYb117</strain>
    </source>
</reference>
<protein>
    <submittedName>
        <fullName evidence="1">Uncharacterized protein</fullName>
    </submittedName>
</protein>
<sequence>MELTQAIVPKTSIGGITIGENISDVQARLSGRYKTEPSAHFLTIENGLITAYHDADGIISALSCNVDFKGNFEKRLWPGMTVADVLKHSKEQVAWSGFVQIDQISGIGLSLPEELDDFDALTDHLDLDFVFNELWVYTF</sequence>
<proteinExistence type="predicted"/>
<evidence type="ECO:0000313" key="1">
    <source>
        <dbReference type="EMBL" id="PRC21003.1"/>
    </source>
</evidence>
<organism evidence="1 2">
    <name type="scientific">Pseudomonas poae</name>
    <dbReference type="NCBI Taxonomy" id="200451"/>
    <lineage>
        <taxon>Bacteria</taxon>
        <taxon>Pseudomonadati</taxon>
        <taxon>Pseudomonadota</taxon>
        <taxon>Gammaproteobacteria</taxon>
        <taxon>Pseudomonadales</taxon>
        <taxon>Pseudomonadaceae</taxon>
        <taxon>Pseudomonas</taxon>
    </lineage>
</organism>